<protein>
    <submittedName>
        <fullName evidence="6">Membrane-bound lytic murein transglycosylase F</fullName>
    </submittedName>
</protein>
<comment type="similarity">
    <text evidence="2">Belongs to the transglycosylase Slt family.</text>
</comment>
<comment type="subcellular location">
    <subcellularLocation>
        <location evidence="1">Cell outer membrane</location>
        <topology evidence="1">Peripheral membrane protein</topology>
    </subcellularLocation>
</comment>
<dbReference type="Pfam" id="PF00497">
    <property type="entry name" value="SBP_bac_3"/>
    <property type="match status" value="1"/>
</dbReference>
<keyword evidence="7" id="KW-1185">Reference proteome</keyword>
<dbReference type="SMART" id="SM00062">
    <property type="entry name" value="PBPb"/>
    <property type="match status" value="1"/>
</dbReference>
<dbReference type="InterPro" id="IPR008258">
    <property type="entry name" value="Transglycosylase_SLT_dom_1"/>
</dbReference>
<feature type="domain" description="Solute-binding protein family 3/N-terminal" evidence="5">
    <location>
        <begin position="29"/>
        <end position="252"/>
    </location>
</feature>
<organism evidence="6 7">
    <name type="scientific">Andreprevotia lacus DSM 23236</name>
    <dbReference type="NCBI Taxonomy" id="1121001"/>
    <lineage>
        <taxon>Bacteria</taxon>
        <taxon>Pseudomonadati</taxon>
        <taxon>Pseudomonadota</taxon>
        <taxon>Betaproteobacteria</taxon>
        <taxon>Neisseriales</taxon>
        <taxon>Chitinibacteraceae</taxon>
        <taxon>Andreprevotia</taxon>
    </lineage>
</organism>
<evidence type="ECO:0000256" key="3">
    <source>
        <dbReference type="ARBA" id="ARBA00022729"/>
    </source>
</evidence>
<evidence type="ECO:0000256" key="4">
    <source>
        <dbReference type="ARBA" id="ARBA00023237"/>
    </source>
</evidence>
<dbReference type="RefSeq" id="WP_176217015.1">
    <property type="nucleotide sequence ID" value="NZ_FWXD01000031.1"/>
</dbReference>
<dbReference type="Proteomes" id="UP000192761">
    <property type="component" value="Unassembled WGS sequence"/>
</dbReference>
<dbReference type="InterPro" id="IPR023346">
    <property type="entry name" value="Lysozyme-like_dom_sf"/>
</dbReference>
<dbReference type="SUPFAM" id="SSF53850">
    <property type="entry name" value="Periplasmic binding protein-like II"/>
    <property type="match status" value="1"/>
</dbReference>
<evidence type="ECO:0000259" key="5">
    <source>
        <dbReference type="SMART" id="SM00062"/>
    </source>
</evidence>
<accession>A0A1W1XZB9</accession>
<evidence type="ECO:0000313" key="6">
    <source>
        <dbReference type="EMBL" id="SMC29225.1"/>
    </source>
</evidence>
<gene>
    <name evidence="6" type="ORF">SAMN02745857_03698</name>
</gene>
<proteinExistence type="inferred from homology"/>
<dbReference type="InterPro" id="IPR000189">
    <property type="entry name" value="Transglyc_AS"/>
</dbReference>
<dbReference type="CDD" id="cd01009">
    <property type="entry name" value="PBP2_YfhD_N"/>
    <property type="match status" value="1"/>
</dbReference>
<evidence type="ECO:0000313" key="7">
    <source>
        <dbReference type="Proteomes" id="UP000192761"/>
    </source>
</evidence>
<dbReference type="NCBIfam" id="NF008112">
    <property type="entry name" value="PRK10859.1"/>
    <property type="match status" value="1"/>
</dbReference>
<dbReference type="InterPro" id="IPR001638">
    <property type="entry name" value="Solute-binding_3/MltF_N"/>
</dbReference>
<dbReference type="GO" id="GO:0000270">
    <property type="term" value="P:peptidoglycan metabolic process"/>
    <property type="evidence" value="ECO:0007669"/>
    <property type="project" value="InterPro"/>
</dbReference>
<sequence length="478" mass="52765">MAIAAATLVGCGEMPTDASRVLPLAESKELVVLVQNSPTTLYVDAEGSYAGLEYDLVTRFAEQQGLKVRFLVEPNYARVLERLRLHQAHLAVGVHADSEQSGVHFGPAYQSVSAVLLYNNKGQTDEQALARLYAGDAMAKVLPQYLAAMNRAKTAHAGLTWRLVDDMDGEEMVEAVAAGKLDYAVVGSHVADVSSNYYPQVGVVHQMGDAQALAWAVPDAEPELLQRVSGYFAAIQGDGSLAKALDRYYGHVNRVASPDAMAFLQKREETLPRYRNWFQRAETETGLDWRLLASLAYQESHWNPDAVSPYGVRGMMMLTGETAQRMGVDRLNPMQSILGGARYLQLMKDSLPDNIAEPDKTWLALAAYNVGLGHLLDARELARRQNKNPDSWSDVKSTLPLLRNPKYFSTVKYGYARGGEPVIYVETLRNFYDILVRFEAPFKPSLPTVADDVTVQNPGNRDLEINNRVVATRTVAAL</sequence>
<dbReference type="Pfam" id="PF01464">
    <property type="entry name" value="SLT"/>
    <property type="match status" value="1"/>
</dbReference>
<name>A0A1W1XZB9_9NEIS</name>
<dbReference type="GO" id="GO:0009279">
    <property type="term" value="C:cell outer membrane"/>
    <property type="evidence" value="ECO:0007669"/>
    <property type="project" value="UniProtKB-SubCell"/>
</dbReference>
<dbReference type="PANTHER" id="PTHR35936">
    <property type="entry name" value="MEMBRANE-BOUND LYTIC MUREIN TRANSGLYCOSYLASE F"/>
    <property type="match status" value="1"/>
</dbReference>
<dbReference type="CDD" id="cd13403">
    <property type="entry name" value="MLTF-like"/>
    <property type="match status" value="1"/>
</dbReference>
<dbReference type="GO" id="GO:0008933">
    <property type="term" value="F:peptidoglycan lytic transglycosylase activity"/>
    <property type="evidence" value="ECO:0007669"/>
    <property type="project" value="InterPro"/>
</dbReference>
<evidence type="ECO:0000256" key="1">
    <source>
        <dbReference type="ARBA" id="ARBA00004339"/>
    </source>
</evidence>
<evidence type="ECO:0000256" key="2">
    <source>
        <dbReference type="ARBA" id="ARBA00007734"/>
    </source>
</evidence>
<dbReference type="Gene3D" id="3.40.190.10">
    <property type="entry name" value="Periplasmic binding protein-like II"/>
    <property type="match status" value="2"/>
</dbReference>
<dbReference type="PANTHER" id="PTHR35936:SF32">
    <property type="entry name" value="MEMBRANE-BOUND LYTIC MUREIN TRANSGLYCOSYLASE F"/>
    <property type="match status" value="1"/>
</dbReference>
<dbReference type="AlphaFoldDB" id="A0A1W1XZB9"/>
<dbReference type="SUPFAM" id="SSF53955">
    <property type="entry name" value="Lysozyme-like"/>
    <property type="match status" value="1"/>
</dbReference>
<dbReference type="Gene3D" id="1.10.530.10">
    <property type="match status" value="1"/>
</dbReference>
<keyword evidence="4" id="KW-0998">Cell outer membrane</keyword>
<dbReference type="EMBL" id="FWXD01000031">
    <property type="protein sequence ID" value="SMC29225.1"/>
    <property type="molecule type" value="Genomic_DNA"/>
</dbReference>
<keyword evidence="3" id="KW-0732">Signal</keyword>
<dbReference type="PROSITE" id="PS00922">
    <property type="entry name" value="TRANSGLYCOSYLASE"/>
    <property type="match status" value="1"/>
</dbReference>
<dbReference type="STRING" id="1121001.SAMN02745857_03698"/>
<keyword evidence="4" id="KW-0472">Membrane</keyword>
<reference evidence="6 7" key="1">
    <citation type="submission" date="2017-04" db="EMBL/GenBank/DDBJ databases">
        <authorList>
            <person name="Afonso C.L."/>
            <person name="Miller P.J."/>
            <person name="Scott M.A."/>
            <person name="Spackman E."/>
            <person name="Goraichik I."/>
            <person name="Dimitrov K.M."/>
            <person name="Suarez D.L."/>
            <person name="Swayne D.E."/>
        </authorList>
    </citation>
    <scope>NUCLEOTIDE SEQUENCE [LARGE SCALE GENOMIC DNA]</scope>
    <source>
        <strain evidence="6 7">DSM 23236</strain>
    </source>
</reference>